<feature type="transmembrane region" description="Helical" evidence="1">
    <location>
        <begin position="21"/>
        <end position="43"/>
    </location>
</feature>
<dbReference type="EMBL" id="FMYH01000001">
    <property type="protein sequence ID" value="SDB84458.1"/>
    <property type="molecule type" value="Genomic_DNA"/>
</dbReference>
<gene>
    <name evidence="2" type="ORF">SAMN05216410_0393</name>
</gene>
<reference evidence="2 3" key="1">
    <citation type="submission" date="2016-09" db="EMBL/GenBank/DDBJ databases">
        <authorList>
            <person name="Capua I."/>
            <person name="De Benedictis P."/>
            <person name="Joannis T."/>
            <person name="Lombin L.H."/>
            <person name="Cattoli G."/>
        </authorList>
    </citation>
    <scope>NUCLEOTIDE SEQUENCE [LARGE SCALE GENOMIC DNA]</scope>
    <source>
        <strain evidence="2 3">ISLP-3</strain>
    </source>
</reference>
<evidence type="ECO:0000256" key="1">
    <source>
        <dbReference type="SAM" id="Phobius"/>
    </source>
</evidence>
<evidence type="ECO:0000313" key="2">
    <source>
        <dbReference type="EMBL" id="SDB84458.1"/>
    </source>
</evidence>
<keyword evidence="1" id="KW-0812">Transmembrane</keyword>
<feature type="transmembrane region" description="Helical" evidence="1">
    <location>
        <begin position="125"/>
        <end position="147"/>
    </location>
</feature>
<dbReference type="OrthoDB" id="3627672at2"/>
<keyword evidence="3" id="KW-1185">Reference proteome</keyword>
<proteinExistence type="predicted"/>
<feature type="transmembrane region" description="Helical" evidence="1">
    <location>
        <begin position="97"/>
        <end position="119"/>
    </location>
</feature>
<accession>A0A1G6GR83</accession>
<name>A0A1G6GR83_9MICO</name>
<evidence type="ECO:0000313" key="3">
    <source>
        <dbReference type="Proteomes" id="UP000199039"/>
    </source>
</evidence>
<sequence length="264" mass="27086">MKGPGSALAPVRSVGRDGLRAIDIVGIVLLLVVGAFALISGVANDVPAIAVMGAGSLGVFLVGGASVVLQMRVVTPPAPTLSVVGGRPATVLRREPVAFTLGLVVMAVLGATCLGWAILAVGSSIPLAVILGALGLWLFVPLLLAACGRFNAGVLLLTPDGLDYRSRGLTLSIGWDEIAAVSSERPMGVMVLSRGGQAITHSRTAGWFTGEKLIKADSAVLRTDAMAIDKSQLAPVLWRYVMTPTARAELGTPASLPQSPTPPR</sequence>
<feature type="transmembrane region" description="Helical" evidence="1">
    <location>
        <begin position="49"/>
        <end position="69"/>
    </location>
</feature>
<dbReference type="AlphaFoldDB" id="A0A1G6GR83"/>
<dbReference type="Proteomes" id="UP000199039">
    <property type="component" value="Unassembled WGS sequence"/>
</dbReference>
<evidence type="ECO:0008006" key="4">
    <source>
        <dbReference type="Google" id="ProtNLM"/>
    </source>
</evidence>
<keyword evidence="1" id="KW-1133">Transmembrane helix</keyword>
<organism evidence="2 3">
    <name type="scientific">Sanguibacter gelidistatuariae</name>
    <dbReference type="NCBI Taxonomy" id="1814289"/>
    <lineage>
        <taxon>Bacteria</taxon>
        <taxon>Bacillati</taxon>
        <taxon>Actinomycetota</taxon>
        <taxon>Actinomycetes</taxon>
        <taxon>Micrococcales</taxon>
        <taxon>Sanguibacteraceae</taxon>
        <taxon>Sanguibacter</taxon>
    </lineage>
</organism>
<keyword evidence="1" id="KW-0472">Membrane</keyword>
<dbReference type="STRING" id="1814289.SAMN05216410_0393"/>
<protein>
    <recommendedName>
        <fullName evidence="4">PH domain-containing protein</fullName>
    </recommendedName>
</protein>
<dbReference type="RefSeq" id="WP_093180403.1">
    <property type="nucleotide sequence ID" value="NZ_FMYH01000001.1"/>
</dbReference>